<evidence type="ECO:0000313" key="13">
    <source>
        <dbReference type="Proteomes" id="UP000192582"/>
    </source>
</evidence>
<evidence type="ECO:0000256" key="1">
    <source>
        <dbReference type="ARBA" id="ARBA00004651"/>
    </source>
</evidence>
<feature type="transmembrane region" description="Helical" evidence="11">
    <location>
        <begin position="261"/>
        <end position="283"/>
    </location>
</feature>
<gene>
    <name evidence="12" type="ORF">SAMN00790413_00691</name>
</gene>
<evidence type="ECO:0000256" key="8">
    <source>
        <dbReference type="ARBA" id="ARBA00022989"/>
    </source>
</evidence>
<name>A0A1W1VA52_9DEIO</name>
<dbReference type="InterPro" id="IPR045863">
    <property type="entry name" value="CorA_TM1_TM2"/>
</dbReference>
<keyword evidence="4" id="KW-1003">Cell membrane</keyword>
<keyword evidence="6 11" id="KW-0812">Transmembrane</keyword>
<dbReference type="PANTHER" id="PTHR46494">
    <property type="entry name" value="CORA FAMILY METAL ION TRANSPORTER (EUROFUNG)"/>
    <property type="match status" value="1"/>
</dbReference>
<dbReference type="GO" id="GO:0015087">
    <property type="term" value="F:cobalt ion transmembrane transporter activity"/>
    <property type="evidence" value="ECO:0007669"/>
    <property type="project" value="TreeGrafter"/>
</dbReference>
<keyword evidence="9" id="KW-0406">Ion transport</keyword>
<dbReference type="InterPro" id="IPR045861">
    <property type="entry name" value="CorA_cytoplasmic_dom"/>
</dbReference>
<dbReference type="RefSeq" id="WP_084048309.1">
    <property type="nucleotide sequence ID" value="NZ_FWWU01000009.1"/>
</dbReference>
<comment type="subcellular location">
    <subcellularLocation>
        <location evidence="1">Cell membrane</location>
        <topology evidence="1">Multi-pass membrane protein</topology>
    </subcellularLocation>
</comment>
<dbReference type="Gene3D" id="1.20.58.340">
    <property type="entry name" value="Magnesium transport protein CorA, transmembrane region"/>
    <property type="match status" value="2"/>
</dbReference>
<dbReference type="EMBL" id="FWWU01000009">
    <property type="protein sequence ID" value="SMB90232.1"/>
    <property type="molecule type" value="Genomic_DNA"/>
</dbReference>
<evidence type="ECO:0000313" key="12">
    <source>
        <dbReference type="EMBL" id="SMB90232.1"/>
    </source>
</evidence>
<proteinExistence type="inferred from homology"/>
<dbReference type="GO" id="GO:0005886">
    <property type="term" value="C:plasma membrane"/>
    <property type="evidence" value="ECO:0007669"/>
    <property type="project" value="UniProtKB-SubCell"/>
</dbReference>
<dbReference type="InterPro" id="IPR002523">
    <property type="entry name" value="MgTranspt_CorA/ZnTranspt_ZntB"/>
</dbReference>
<evidence type="ECO:0000256" key="11">
    <source>
        <dbReference type="SAM" id="Phobius"/>
    </source>
</evidence>
<evidence type="ECO:0000256" key="2">
    <source>
        <dbReference type="ARBA" id="ARBA00009765"/>
    </source>
</evidence>
<dbReference type="OrthoDB" id="7596309at2"/>
<evidence type="ECO:0000256" key="10">
    <source>
        <dbReference type="ARBA" id="ARBA00023136"/>
    </source>
</evidence>
<keyword evidence="8 11" id="KW-1133">Transmembrane helix</keyword>
<dbReference type="SUPFAM" id="SSF143865">
    <property type="entry name" value="CorA soluble domain-like"/>
    <property type="match status" value="1"/>
</dbReference>
<dbReference type="AlphaFoldDB" id="A0A1W1VA52"/>
<comment type="similarity">
    <text evidence="2">Belongs to the CorA metal ion transporter (MIT) (TC 1.A.35) family.</text>
</comment>
<evidence type="ECO:0000256" key="4">
    <source>
        <dbReference type="ARBA" id="ARBA00022475"/>
    </source>
</evidence>
<dbReference type="GO" id="GO:0000287">
    <property type="term" value="F:magnesium ion binding"/>
    <property type="evidence" value="ECO:0007669"/>
    <property type="project" value="TreeGrafter"/>
</dbReference>
<protein>
    <submittedName>
        <fullName evidence="12">Mg2+ and Co2+ transporter CorA</fullName>
    </submittedName>
</protein>
<dbReference type="GO" id="GO:0015095">
    <property type="term" value="F:magnesium ion transmembrane transporter activity"/>
    <property type="evidence" value="ECO:0007669"/>
    <property type="project" value="TreeGrafter"/>
</dbReference>
<organism evidence="12 13">
    <name type="scientific">Deinococcus hopiensis KR-140</name>
    <dbReference type="NCBI Taxonomy" id="695939"/>
    <lineage>
        <taxon>Bacteria</taxon>
        <taxon>Thermotogati</taxon>
        <taxon>Deinococcota</taxon>
        <taxon>Deinococci</taxon>
        <taxon>Deinococcales</taxon>
        <taxon>Deinococcaceae</taxon>
        <taxon>Deinococcus</taxon>
    </lineage>
</organism>
<sequence length="322" mass="35890">MNRTYLFDADGDDHEVTLSAEQVRGLREDQLLWVDLSRGDAGETQQLAALLDLPPRLLERQLNDSPHPQVVSDGGAFRVDVQSVRVDEGGRLTGMGVSVFVAPNVLVTVHQDGIDFLKEFAAQQRSNGKVGRLSSGLFLAALLGWHLTSYLREVERLEERVDRLDEAILRSAPERDFLEDLAAQRRHMGELRRLLTSHRGVYATLSRPDFKALADGETAAAFDALEQRFERAVMSVEGLRDVILGSFDLYMSSLGRRTNDIVRLLTVVTVLTGVGSLIAGLFGMNFELTFEKSGWRGFALVVGALLLLFVAVLWAARRRRWV</sequence>
<reference evidence="12 13" key="1">
    <citation type="submission" date="2017-04" db="EMBL/GenBank/DDBJ databases">
        <authorList>
            <person name="Afonso C.L."/>
            <person name="Miller P.J."/>
            <person name="Scott M.A."/>
            <person name="Spackman E."/>
            <person name="Goraichik I."/>
            <person name="Dimitrov K.M."/>
            <person name="Suarez D.L."/>
            <person name="Swayne D.E."/>
        </authorList>
    </citation>
    <scope>NUCLEOTIDE SEQUENCE [LARGE SCALE GENOMIC DNA]</scope>
    <source>
        <strain evidence="12 13">KR-140</strain>
    </source>
</reference>
<keyword evidence="5" id="KW-0997">Cell inner membrane</keyword>
<feature type="transmembrane region" description="Helical" evidence="11">
    <location>
        <begin position="295"/>
        <end position="316"/>
    </location>
</feature>
<dbReference type="Proteomes" id="UP000192582">
    <property type="component" value="Unassembled WGS sequence"/>
</dbReference>
<dbReference type="GO" id="GO:0050897">
    <property type="term" value="F:cobalt ion binding"/>
    <property type="evidence" value="ECO:0007669"/>
    <property type="project" value="TreeGrafter"/>
</dbReference>
<dbReference type="SUPFAM" id="SSF144083">
    <property type="entry name" value="Magnesium transport protein CorA, transmembrane region"/>
    <property type="match status" value="1"/>
</dbReference>
<keyword evidence="7" id="KW-0862">Zinc</keyword>
<keyword evidence="13" id="KW-1185">Reference proteome</keyword>
<evidence type="ECO:0000256" key="3">
    <source>
        <dbReference type="ARBA" id="ARBA00022448"/>
    </source>
</evidence>
<dbReference type="Pfam" id="PF01544">
    <property type="entry name" value="CorA"/>
    <property type="match status" value="1"/>
</dbReference>
<evidence type="ECO:0000256" key="6">
    <source>
        <dbReference type="ARBA" id="ARBA00022692"/>
    </source>
</evidence>
<evidence type="ECO:0000256" key="9">
    <source>
        <dbReference type="ARBA" id="ARBA00023065"/>
    </source>
</evidence>
<evidence type="ECO:0000256" key="7">
    <source>
        <dbReference type="ARBA" id="ARBA00022833"/>
    </source>
</evidence>
<keyword evidence="3" id="KW-0813">Transport</keyword>
<accession>A0A1W1VA52</accession>
<dbReference type="PANTHER" id="PTHR46494:SF3">
    <property type="entry name" value="ZINC TRANSPORT PROTEIN ZNTB"/>
    <property type="match status" value="1"/>
</dbReference>
<dbReference type="STRING" id="695939.SAMN00790413_00691"/>
<dbReference type="Gene3D" id="3.30.460.20">
    <property type="entry name" value="CorA soluble domain-like"/>
    <property type="match status" value="1"/>
</dbReference>
<keyword evidence="10 11" id="KW-0472">Membrane</keyword>
<evidence type="ECO:0000256" key="5">
    <source>
        <dbReference type="ARBA" id="ARBA00022519"/>
    </source>
</evidence>